<evidence type="ECO:0000259" key="2">
    <source>
        <dbReference type="SMART" id="SM00939"/>
    </source>
</evidence>
<dbReference type="InterPro" id="IPR000383">
    <property type="entry name" value="Xaa-Pro-like_dom"/>
</dbReference>
<dbReference type="SUPFAM" id="SSF49785">
    <property type="entry name" value="Galactose-binding domain-like"/>
    <property type="match status" value="1"/>
</dbReference>
<keyword evidence="1" id="KW-0378">Hydrolase</keyword>
<sequence length="562" mass="61650">MGAICYRVLRDVDIPMRDGARLKTDLWLPDVEHRVPVILYRTPYGKSNTSPDFLRPQHCVEAGFAAAVQDTRGRFASQGQWRPVMWDQEALDGYDCVEWLAAQDWCNGNVGMSGPSYLGISQLVCAALRPPHLKAIAPALTSTAEFDRIETGGAMRLDHIIGWVAFMALDWLQKCAAEGHAPTPQQTALVLAAVQDPRPLFDCRPLRDIPLFKLPGFPISFDALMSALAATENIDAGDIRIPVLHTGGWYDVFARSTVGMFRRQAAAGHPHSHLLMGCWTHAGTLPQYHGQLNFGVMASGAAARVHEQHLNFFRRHLFQEETKVPRVKYFLMGANTWHEADTWPPTGTSVRRLYLQGSQSHRELTVEAPRSRQSAATYVYDPADPTPACGGRTLYLGRLAMGPIDQAPLQRRADVLSYLGQPQSEALDIVGAATVQLHVSSTAPDTDFIVKLVDVSAEQVALPVCEGALRMRWRRGFSAPHSYVPGTVERISISLGDVAWRVLPGHRLSLQIQSASYPHLDPNMNTGGALGADASGVAATNSIHHDPERLSWLEISVATATA</sequence>
<evidence type="ECO:0000256" key="1">
    <source>
        <dbReference type="ARBA" id="ARBA00022801"/>
    </source>
</evidence>
<proteinExistence type="predicted"/>
<dbReference type="InterPro" id="IPR008979">
    <property type="entry name" value="Galactose-bd-like_sf"/>
</dbReference>
<name>A0A829YGD0_9GAMM</name>
<dbReference type="InterPro" id="IPR013736">
    <property type="entry name" value="Xaa-Pro_dipept_C"/>
</dbReference>
<dbReference type="Proteomes" id="UP000445000">
    <property type="component" value="Unassembled WGS sequence"/>
</dbReference>
<keyword evidence="4" id="KW-1185">Reference proteome</keyword>
<organism evidence="3 4">
    <name type="scientific">Steroidobacter agaridevorans</name>
    <dbReference type="NCBI Taxonomy" id="2695856"/>
    <lineage>
        <taxon>Bacteria</taxon>
        <taxon>Pseudomonadati</taxon>
        <taxon>Pseudomonadota</taxon>
        <taxon>Gammaproteobacteria</taxon>
        <taxon>Steroidobacterales</taxon>
        <taxon>Steroidobacteraceae</taxon>
        <taxon>Steroidobacter</taxon>
    </lineage>
</organism>
<dbReference type="InterPro" id="IPR005674">
    <property type="entry name" value="CocE/Ser_esterase"/>
</dbReference>
<dbReference type="InterPro" id="IPR029058">
    <property type="entry name" value="AB_hydrolase_fold"/>
</dbReference>
<dbReference type="RefSeq" id="WP_161814163.1">
    <property type="nucleotide sequence ID" value="NZ_BLJN01000004.1"/>
</dbReference>
<protein>
    <submittedName>
        <fullName evidence="3">X-Pro dipeptidyl-peptidase</fullName>
    </submittedName>
</protein>
<dbReference type="Pfam" id="PF02129">
    <property type="entry name" value="Peptidase_S15"/>
    <property type="match status" value="1"/>
</dbReference>
<evidence type="ECO:0000313" key="4">
    <source>
        <dbReference type="Proteomes" id="UP000445000"/>
    </source>
</evidence>
<feature type="domain" description="Xaa-Pro dipeptidyl-peptidase C-terminal" evidence="2">
    <location>
        <begin position="310"/>
        <end position="554"/>
    </location>
</feature>
<dbReference type="SUPFAM" id="SSF53474">
    <property type="entry name" value="alpha/beta-Hydrolases"/>
    <property type="match status" value="1"/>
</dbReference>
<dbReference type="AlphaFoldDB" id="A0A829YGD0"/>
<dbReference type="Gene3D" id="1.10.3020.10">
    <property type="entry name" value="alpha-amino acid ester hydrolase ( Helical cap domain)"/>
    <property type="match status" value="1"/>
</dbReference>
<dbReference type="NCBIfam" id="TIGR00976">
    <property type="entry name" value="CocE_NonD"/>
    <property type="match status" value="1"/>
</dbReference>
<accession>A0A829YGD0</accession>
<dbReference type="Pfam" id="PF08530">
    <property type="entry name" value="PepX_C"/>
    <property type="match status" value="1"/>
</dbReference>
<evidence type="ECO:0000313" key="3">
    <source>
        <dbReference type="EMBL" id="GFE82525.1"/>
    </source>
</evidence>
<dbReference type="Gene3D" id="3.40.50.1820">
    <property type="entry name" value="alpha/beta hydrolase"/>
    <property type="match status" value="1"/>
</dbReference>
<dbReference type="Gene3D" id="2.60.120.260">
    <property type="entry name" value="Galactose-binding domain-like"/>
    <property type="match status" value="1"/>
</dbReference>
<comment type="caution">
    <text evidence="3">The sequence shown here is derived from an EMBL/GenBank/DDBJ whole genome shotgun (WGS) entry which is preliminary data.</text>
</comment>
<reference evidence="4" key="1">
    <citation type="submission" date="2020-01" db="EMBL/GenBank/DDBJ databases">
        <title>'Steroidobacter agaridevorans' sp. nov., agar-degrading bacteria isolated from rhizosphere soils.</title>
        <authorList>
            <person name="Ikenaga M."/>
            <person name="Kataoka M."/>
            <person name="Murouchi A."/>
            <person name="Katsuragi S."/>
            <person name="Sakai M."/>
        </authorList>
    </citation>
    <scope>NUCLEOTIDE SEQUENCE [LARGE SCALE GENOMIC DNA]</scope>
    <source>
        <strain evidence="4">YU21-B</strain>
    </source>
</reference>
<dbReference type="SMART" id="SM00939">
    <property type="entry name" value="PepX_C"/>
    <property type="match status" value="1"/>
</dbReference>
<gene>
    <name evidence="3" type="ORF">GCM10011487_45250</name>
</gene>
<dbReference type="EMBL" id="BLJN01000004">
    <property type="protein sequence ID" value="GFE82525.1"/>
    <property type="molecule type" value="Genomic_DNA"/>
</dbReference>
<dbReference type="GO" id="GO:0008239">
    <property type="term" value="F:dipeptidyl-peptidase activity"/>
    <property type="evidence" value="ECO:0007669"/>
    <property type="project" value="InterPro"/>
</dbReference>